<accession>A0A0E9TBE0</accession>
<sequence>MQRNKRVKFCYGCTAPQISVLPVSHVSHTCLRMVNSFCLKNSLLHKSALNIRRVETCKVRSLIVQH</sequence>
<name>A0A0E9TBE0_ANGAN</name>
<dbReference type="EMBL" id="GBXM01057553">
    <property type="protein sequence ID" value="JAH51024.1"/>
    <property type="molecule type" value="Transcribed_RNA"/>
</dbReference>
<dbReference type="AlphaFoldDB" id="A0A0E9TBE0"/>
<reference evidence="1" key="2">
    <citation type="journal article" date="2015" name="Fish Shellfish Immunol.">
        <title>Early steps in the European eel (Anguilla anguilla)-Vibrio vulnificus interaction in the gills: Role of the RtxA13 toxin.</title>
        <authorList>
            <person name="Callol A."/>
            <person name="Pajuelo D."/>
            <person name="Ebbesson L."/>
            <person name="Teles M."/>
            <person name="MacKenzie S."/>
            <person name="Amaro C."/>
        </authorList>
    </citation>
    <scope>NUCLEOTIDE SEQUENCE</scope>
</reference>
<protein>
    <submittedName>
        <fullName evidence="1">Uncharacterized protein</fullName>
    </submittedName>
</protein>
<evidence type="ECO:0000313" key="1">
    <source>
        <dbReference type="EMBL" id="JAH51024.1"/>
    </source>
</evidence>
<organism evidence="1">
    <name type="scientific">Anguilla anguilla</name>
    <name type="common">European freshwater eel</name>
    <name type="synonym">Muraena anguilla</name>
    <dbReference type="NCBI Taxonomy" id="7936"/>
    <lineage>
        <taxon>Eukaryota</taxon>
        <taxon>Metazoa</taxon>
        <taxon>Chordata</taxon>
        <taxon>Craniata</taxon>
        <taxon>Vertebrata</taxon>
        <taxon>Euteleostomi</taxon>
        <taxon>Actinopterygii</taxon>
        <taxon>Neopterygii</taxon>
        <taxon>Teleostei</taxon>
        <taxon>Anguilliformes</taxon>
        <taxon>Anguillidae</taxon>
        <taxon>Anguilla</taxon>
    </lineage>
</organism>
<proteinExistence type="predicted"/>
<reference evidence="1" key="1">
    <citation type="submission" date="2014-11" db="EMBL/GenBank/DDBJ databases">
        <authorList>
            <person name="Amaro Gonzalez C."/>
        </authorList>
    </citation>
    <scope>NUCLEOTIDE SEQUENCE</scope>
</reference>